<accession>A0ABX1W706</accession>
<reference evidence="1 2" key="1">
    <citation type="submission" date="2020-05" db="EMBL/GenBank/DDBJ databases">
        <authorList>
            <person name="Khan S.A."/>
            <person name="Jeon C.O."/>
            <person name="Chun B.H."/>
        </authorList>
    </citation>
    <scope>NUCLEOTIDE SEQUENCE [LARGE SCALE GENOMIC DNA]</scope>
    <source>
        <strain evidence="1 2">S1162</strain>
    </source>
</reference>
<keyword evidence="2" id="KW-1185">Reference proteome</keyword>
<sequence>MKSNQKSSHTGGFFAAQALCAANQLKPKARSFCRLLSRKATPSGKITNAFATARPTLFYLISPEAARMTVLGYLPRF</sequence>
<proteinExistence type="predicted"/>
<name>A0ABX1W706_9SPHI</name>
<organism evidence="1 2">
    <name type="scientific">Mucilaginibacter humi</name>
    <dbReference type="NCBI Taxonomy" id="2732510"/>
    <lineage>
        <taxon>Bacteria</taxon>
        <taxon>Pseudomonadati</taxon>
        <taxon>Bacteroidota</taxon>
        <taxon>Sphingobacteriia</taxon>
        <taxon>Sphingobacteriales</taxon>
        <taxon>Sphingobacteriaceae</taxon>
        <taxon>Mucilaginibacter</taxon>
    </lineage>
</organism>
<evidence type="ECO:0000313" key="2">
    <source>
        <dbReference type="Proteomes" id="UP000566071"/>
    </source>
</evidence>
<protein>
    <submittedName>
        <fullName evidence="1">Uncharacterized protein</fullName>
    </submittedName>
</protein>
<dbReference type="Proteomes" id="UP000566071">
    <property type="component" value="Unassembled WGS sequence"/>
</dbReference>
<dbReference type="RefSeq" id="WP_175270003.1">
    <property type="nucleotide sequence ID" value="NZ_JABFCR010000040.1"/>
</dbReference>
<evidence type="ECO:0000313" key="1">
    <source>
        <dbReference type="EMBL" id="NNU34320.1"/>
    </source>
</evidence>
<gene>
    <name evidence="1" type="ORF">HK413_09475</name>
</gene>
<dbReference type="EMBL" id="JABFCR010000040">
    <property type="protein sequence ID" value="NNU34320.1"/>
    <property type="molecule type" value="Genomic_DNA"/>
</dbReference>
<comment type="caution">
    <text evidence="1">The sequence shown here is derived from an EMBL/GenBank/DDBJ whole genome shotgun (WGS) entry which is preliminary data.</text>
</comment>